<comment type="caution">
    <text evidence="7">The sequence shown here is derived from an EMBL/GenBank/DDBJ whole genome shotgun (WGS) entry which is preliminary data.</text>
</comment>
<accession>A0AAW2HWD2</accession>
<keyword evidence="4" id="KW-0131">Cell cycle</keyword>
<evidence type="ECO:0000256" key="4">
    <source>
        <dbReference type="ARBA" id="ARBA00023306"/>
    </source>
</evidence>
<protein>
    <recommendedName>
        <fullName evidence="6">Cyclin N-terminal domain-containing protein</fullName>
    </recommendedName>
</protein>
<name>A0AAW2HWD2_9NEOP</name>
<evidence type="ECO:0000259" key="6">
    <source>
        <dbReference type="Pfam" id="PF00134"/>
    </source>
</evidence>
<keyword evidence="2" id="KW-0597">Phosphoprotein</keyword>
<dbReference type="GO" id="GO:0005829">
    <property type="term" value="C:cytosol"/>
    <property type="evidence" value="ECO:0007669"/>
    <property type="project" value="UniProtKB-ARBA"/>
</dbReference>
<dbReference type="GO" id="GO:0051726">
    <property type="term" value="P:regulation of cell cycle"/>
    <property type="evidence" value="ECO:0007669"/>
    <property type="project" value="InterPro"/>
</dbReference>
<dbReference type="FunFam" id="1.10.472.10:FF:000020">
    <property type="entry name" value="CDK5 and ABL1 enzyme substrate 1"/>
    <property type="match status" value="1"/>
</dbReference>
<dbReference type="PIRSF" id="PIRSF025798">
    <property type="entry name" value="Cables"/>
    <property type="match status" value="1"/>
</dbReference>
<dbReference type="EMBL" id="JARGDH010000003">
    <property type="protein sequence ID" value="KAL0274239.1"/>
    <property type="molecule type" value="Genomic_DNA"/>
</dbReference>
<dbReference type="AlphaFoldDB" id="A0AAW2HWD2"/>
<dbReference type="PANTHER" id="PTHR22896:SF0">
    <property type="entry name" value="CYCLIN N-TERMINAL DOMAIN-CONTAINING PROTEIN"/>
    <property type="match status" value="1"/>
</dbReference>
<dbReference type="InterPro" id="IPR036915">
    <property type="entry name" value="Cyclin-like_sf"/>
</dbReference>
<gene>
    <name evidence="7" type="ORF">PYX00_006713</name>
</gene>
<dbReference type="GO" id="GO:0051301">
    <property type="term" value="P:cell division"/>
    <property type="evidence" value="ECO:0007669"/>
    <property type="project" value="UniProtKB-KW"/>
</dbReference>
<reference evidence="7" key="1">
    <citation type="journal article" date="2024" name="Gigascience">
        <title>Chromosome-level genome of the poultry shaft louse Menopon gallinae provides insight into the host-switching and adaptive evolution of parasitic lice.</title>
        <authorList>
            <person name="Xu Y."/>
            <person name="Ma L."/>
            <person name="Liu S."/>
            <person name="Liang Y."/>
            <person name="Liu Q."/>
            <person name="He Z."/>
            <person name="Tian L."/>
            <person name="Duan Y."/>
            <person name="Cai W."/>
            <person name="Li H."/>
            <person name="Song F."/>
        </authorList>
    </citation>
    <scope>NUCLEOTIDE SEQUENCE</scope>
    <source>
        <strain evidence="7">Cailab_2023a</strain>
    </source>
</reference>
<evidence type="ECO:0000256" key="5">
    <source>
        <dbReference type="SAM" id="MobiDB-lite"/>
    </source>
</evidence>
<dbReference type="Gene3D" id="1.10.472.10">
    <property type="entry name" value="Cyclin-like"/>
    <property type="match status" value="1"/>
</dbReference>
<organism evidence="7">
    <name type="scientific">Menopon gallinae</name>
    <name type="common">poultry shaft louse</name>
    <dbReference type="NCBI Taxonomy" id="328185"/>
    <lineage>
        <taxon>Eukaryota</taxon>
        <taxon>Metazoa</taxon>
        <taxon>Ecdysozoa</taxon>
        <taxon>Arthropoda</taxon>
        <taxon>Hexapoda</taxon>
        <taxon>Insecta</taxon>
        <taxon>Pterygota</taxon>
        <taxon>Neoptera</taxon>
        <taxon>Paraneoptera</taxon>
        <taxon>Psocodea</taxon>
        <taxon>Troctomorpha</taxon>
        <taxon>Phthiraptera</taxon>
        <taxon>Amblycera</taxon>
        <taxon>Menoponidae</taxon>
        <taxon>Menopon</taxon>
    </lineage>
</organism>
<feature type="compositionally biased region" description="Polar residues" evidence="5">
    <location>
        <begin position="76"/>
        <end position="100"/>
    </location>
</feature>
<sequence length="525" mass="58865">MASSVRKTSSRRRIAALTFLSNISLDGTHRDTKMCLFTRVNPVHAQVTSDTALNNITKDDVTPLSNEVIKARDNLTPENVSSSPGGTDVTATPSKESETTLVQKQAAYVCSTPFRERTGTSGSEHSLDRRLSSLSYRKRTSGHQDNAPFSSSESLGGRSSVPGRQTPVVIPEQTPTNEVRVIRPVKGQPFRERDERLVIVSTARIPIIVFSSLPYNKSCRTGRTEIKKDGGRRRNTSGPRPLSSIADGSDPWCLLGLERGQDGQEVSYGQLLVPSKHNFRERKFYSTDYELSDASAAKHHLVARCFSYDAASHRSSTHTAPVSPPPSYTEAKNFEWDETSSMTHSPIPQYHPHLLDDPELIAGKHRTLLTFTSYMTSVIDYVRPADLKKELNDKFREKFPGIKLTLSKLRSLKREMKKIAKAESGMDLVAVAQSYVYFEKLILRNLINKENRKLCAGACLLLSAKLNDVKGENLKSIIERTENIFRLNRKELIASEFAVLVALEFGLHVPTWEVLPHYQRLLYEF</sequence>
<comment type="similarity">
    <text evidence="1">Belongs to the cyclin family.</text>
</comment>
<feature type="region of interest" description="Disordered" evidence="5">
    <location>
        <begin position="221"/>
        <end position="247"/>
    </location>
</feature>
<dbReference type="PANTHER" id="PTHR22896">
    <property type="entry name" value="CDK5 AND ABL1 ENZYME SUBSTRATE 1"/>
    <property type="match status" value="1"/>
</dbReference>
<dbReference type="Pfam" id="PF00134">
    <property type="entry name" value="Cyclin_N"/>
    <property type="match status" value="1"/>
</dbReference>
<proteinExistence type="inferred from homology"/>
<dbReference type="CDD" id="cd20556">
    <property type="entry name" value="CYCLIN_CABLES"/>
    <property type="match status" value="1"/>
</dbReference>
<dbReference type="InterPro" id="IPR006671">
    <property type="entry name" value="Cyclin_N"/>
</dbReference>
<feature type="region of interest" description="Disordered" evidence="5">
    <location>
        <begin position="72"/>
        <end position="100"/>
    </location>
</feature>
<dbReference type="InterPro" id="IPR012388">
    <property type="entry name" value="CABLES1/2"/>
</dbReference>
<evidence type="ECO:0000256" key="1">
    <source>
        <dbReference type="ARBA" id="ARBA00008742"/>
    </source>
</evidence>
<feature type="domain" description="Cyclin N-terminal" evidence="6">
    <location>
        <begin position="432"/>
        <end position="507"/>
    </location>
</feature>
<dbReference type="SUPFAM" id="SSF47954">
    <property type="entry name" value="Cyclin-like"/>
    <property type="match status" value="1"/>
</dbReference>
<feature type="region of interest" description="Disordered" evidence="5">
    <location>
        <begin position="136"/>
        <end position="169"/>
    </location>
</feature>
<evidence type="ECO:0000256" key="3">
    <source>
        <dbReference type="ARBA" id="ARBA00022618"/>
    </source>
</evidence>
<feature type="compositionally biased region" description="Low complexity" evidence="5">
    <location>
        <begin position="150"/>
        <end position="160"/>
    </location>
</feature>
<evidence type="ECO:0000256" key="2">
    <source>
        <dbReference type="ARBA" id="ARBA00022553"/>
    </source>
</evidence>
<keyword evidence="3" id="KW-0132">Cell division</keyword>
<evidence type="ECO:0000313" key="7">
    <source>
        <dbReference type="EMBL" id="KAL0274239.1"/>
    </source>
</evidence>